<keyword evidence="1" id="KW-0175">Coiled coil</keyword>
<evidence type="ECO:0000256" key="1">
    <source>
        <dbReference type="SAM" id="Coils"/>
    </source>
</evidence>
<sequence length="106" mass="12337">MVNQNSRLDVYDQQIHQLQQDVNEIKASLTLLHKNRLESNEFQKMGERLLLEADNSPDEVDSWMKFTHEEHSVMLQDLSKTHSTKVALNLWVFGKEAVSQLSDVEQ</sequence>
<protein>
    <submittedName>
        <fullName evidence="2">Uncharacterized protein</fullName>
    </submittedName>
</protein>
<reference evidence="2 3" key="1">
    <citation type="submission" date="2019-05" db="EMBL/GenBank/DDBJ databases">
        <title>Mikania micrantha, genome provides insights into the molecular mechanism of rapid growth.</title>
        <authorList>
            <person name="Liu B."/>
        </authorList>
    </citation>
    <scope>NUCLEOTIDE SEQUENCE [LARGE SCALE GENOMIC DNA]</scope>
    <source>
        <strain evidence="2">NLD-2019</strain>
        <tissue evidence="2">Leaf</tissue>
    </source>
</reference>
<dbReference type="EMBL" id="SZYD01002426">
    <property type="protein sequence ID" value="KAC9560172.1"/>
    <property type="molecule type" value="Genomic_DNA"/>
</dbReference>
<evidence type="ECO:0000313" key="2">
    <source>
        <dbReference type="EMBL" id="KAC9560172.1"/>
    </source>
</evidence>
<feature type="coiled-coil region" evidence="1">
    <location>
        <begin position="1"/>
        <end position="28"/>
    </location>
</feature>
<gene>
    <name evidence="2" type="ORF">E3N88_45631</name>
</gene>
<proteinExistence type="predicted"/>
<dbReference type="AlphaFoldDB" id="A0A5N6L8L1"/>
<comment type="caution">
    <text evidence="2">The sequence shown here is derived from an EMBL/GenBank/DDBJ whole genome shotgun (WGS) entry which is preliminary data.</text>
</comment>
<evidence type="ECO:0000313" key="3">
    <source>
        <dbReference type="Proteomes" id="UP000326396"/>
    </source>
</evidence>
<dbReference type="Proteomes" id="UP000326396">
    <property type="component" value="Unassembled WGS sequence"/>
</dbReference>
<accession>A0A5N6L8L1</accession>
<keyword evidence="3" id="KW-1185">Reference proteome</keyword>
<organism evidence="2 3">
    <name type="scientific">Mikania micrantha</name>
    <name type="common">bitter vine</name>
    <dbReference type="NCBI Taxonomy" id="192012"/>
    <lineage>
        <taxon>Eukaryota</taxon>
        <taxon>Viridiplantae</taxon>
        <taxon>Streptophyta</taxon>
        <taxon>Embryophyta</taxon>
        <taxon>Tracheophyta</taxon>
        <taxon>Spermatophyta</taxon>
        <taxon>Magnoliopsida</taxon>
        <taxon>eudicotyledons</taxon>
        <taxon>Gunneridae</taxon>
        <taxon>Pentapetalae</taxon>
        <taxon>asterids</taxon>
        <taxon>campanulids</taxon>
        <taxon>Asterales</taxon>
        <taxon>Asteraceae</taxon>
        <taxon>Asteroideae</taxon>
        <taxon>Heliantheae alliance</taxon>
        <taxon>Eupatorieae</taxon>
        <taxon>Mikania</taxon>
    </lineage>
</organism>
<name>A0A5N6L8L1_9ASTR</name>